<evidence type="ECO:0000259" key="12">
    <source>
        <dbReference type="Pfam" id="PF06750"/>
    </source>
</evidence>
<dbReference type="PANTHER" id="PTHR30487:SF0">
    <property type="entry name" value="PREPILIN LEADER PEPTIDASE_N-METHYLTRANSFERASE-RELATED"/>
    <property type="match status" value="1"/>
</dbReference>
<evidence type="ECO:0000256" key="8">
    <source>
        <dbReference type="RuleBase" id="RU003793"/>
    </source>
</evidence>
<proteinExistence type="inferred from homology"/>
<feature type="domain" description="Prepilin peptidase A24 N-terminal" evidence="12">
    <location>
        <begin position="2"/>
        <end position="99"/>
    </location>
</feature>
<evidence type="ECO:0000256" key="10">
    <source>
        <dbReference type="SAM" id="Phobius"/>
    </source>
</evidence>
<comment type="subcellular location">
    <subcellularLocation>
        <location evidence="1">Cell inner membrane</location>
        <topology evidence="1">Multi-pass membrane protein</topology>
    </subcellularLocation>
    <subcellularLocation>
        <location evidence="9">Cell membrane</location>
        <topology evidence="9">Multi-pass membrane protein</topology>
    </subcellularLocation>
</comment>
<gene>
    <name evidence="13" type="ORF">G8W59_004200</name>
</gene>
<evidence type="ECO:0000256" key="1">
    <source>
        <dbReference type="ARBA" id="ARBA00004429"/>
    </source>
</evidence>
<dbReference type="InterPro" id="IPR050882">
    <property type="entry name" value="Prepilin_peptidase/N-MTase"/>
</dbReference>
<evidence type="ECO:0000256" key="2">
    <source>
        <dbReference type="ARBA" id="ARBA00005801"/>
    </source>
</evidence>
<protein>
    <recommendedName>
        <fullName evidence="9">Prepilin leader peptidase/N-methyltransferase</fullName>
        <ecNumber evidence="9">2.1.1.-</ecNumber>
        <ecNumber evidence="9">3.4.23.43</ecNumber>
    </recommendedName>
</protein>
<dbReference type="InterPro" id="IPR014032">
    <property type="entry name" value="Peptidase_A24A_bac"/>
</dbReference>
<dbReference type="GO" id="GO:0008168">
    <property type="term" value="F:methyltransferase activity"/>
    <property type="evidence" value="ECO:0007669"/>
    <property type="project" value="UniProtKB-KW"/>
</dbReference>
<feature type="transmembrane region" description="Helical" evidence="10">
    <location>
        <begin position="107"/>
        <end position="126"/>
    </location>
</feature>
<keyword evidence="9" id="KW-0645">Protease</keyword>
<evidence type="ECO:0000259" key="11">
    <source>
        <dbReference type="Pfam" id="PF01478"/>
    </source>
</evidence>
<keyword evidence="5 9" id="KW-0812">Transmembrane</keyword>
<accession>A0A759KBH1</accession>
<evidence type="ECO:0000256" key="6">
    <source>
        <dbReference type="ARBA" id="ARBA00022989"/>
    </source>
</evidence>
<keyword evidence="9" id="KW-0808">Transferase</keyword>
<dbReference type="Pfam" id="PF06750">
    <property type="entry name" value="A24_N_bact"/>
    <property type="match status" value="1"/>
</dbReference>
<evidence type="ECO:0000256" key="5">
    <source>
        <dbReference type="ARBA" id="ARBA00022692"/>
    </source>
</evidence>
<evidence type="ECO:0000256" key="4">
    <source>
        <dbReference type="ARBA" id="ARBA00022519"/>
    </source>
</evidence>
<evidence type="ECO:0000256" key="3">
    <source>
        <dbReference type="ARBA" id="ARBA00022475"/>
    </source>
</evidence>
<evidence type="ECO:0000313" key="13">
    <source>
        <dbReference type="EMBL" id="HAG1892138.1"/>
    </source>
</evidence>
<feature type="transmembrane region" description="Helical" evidence="10">
    <location>
        <begin position="138"/>
        <end position="156"/>
    </location>
</feature>
<dbReference type="GO" id="GO:0005886">
    <property type="term" value="C:plasma membrane"/>
    <property type="evidence" value="ECO:0007669"/>
    <property type="project" value="UniProtKB-SubCell"/>
</dbReference>
<reference evidence="13" key="2">
    <citation type="submission" date="2020-02" db="EMBL/GenBank/DDBJ databases">
        <authorList>
            <consortium name="NCBI Pathogen Detection Project"/>
        </authorList>
    </citation>
    <scope>NUCLEOTIDE SEQUENCE</scope>
    <source>
        <strain evidence="13">MA.CK_94/00000542</strain>
    </source>
</reference>
<dbReference type="PANTHER" id="PTHR30487">
    <property type="entry name" value="TYPE 4 PREPILIN-LIKE PROTEINS LEADER PEPTIDE-PROCESSING ENZYME"/>
    <property type="match status" value="1"/>
</dbReference>
<dbReference type="InterPro" id="IPR000045">
    <property type="entry name" value="Prepilin_IV_endopep_pep"/>
</dbReference>
<dbReference type="InterPro" id="IPR010627">
    <property type="entry name" value="Prepilin_pept_A24_N"/>
</dbReference>
<dbReference type="PRINTS" id="PR00864">
    <property type="entry name" value="PREPILNPTASE"/>
</dbReference>
<sequence length="251" mass="27680">MAGLIIGSFLNVVIRRYPVMLRQQIAEFQGETQNEQPRINLMRPRSHCPYCRKSIRIRDNIPLVSWLILKGRCRDCHGKISLRYPLVELLTALSFLLAGLVWPDSGWGVAVMMLSVWLIAASFIDLEHQWLPDIFTQGVLWTGLIVAWGGLGPLSLHDAVTGGLTGFLSFYTLRWLAGAILRREALGMGDVLLFAGLGSWTGPLLLPDVALVASFCALIYAVTTGKYANTVPFGPFLSLGGMATLYIDVMT</sequence>
<dbReference type="GO" id="GO:0004190">
    <property type="term" value="F:aspartic-type endopeptidase activity"/>
    <property type="evidence" value="ECO:0007669"/>
    <property type="project" value="UniProtKB-EC"/>
</dbReference>
<feature type="domain" description="Prepilin type IV endopeptidase peptidase" evidence="11">
    <location>
        <begin position="113"/>
        <end position="222"/>
    </location>
</feature>
<keyword evidence="6 10" id="KW-1133">Transmembrane helix</keyword>
<keyword evidence="9" id="KW-0511">Multifunctional enzyme</keyword>
<feature type="transmembrane region" description="Helical" evidence="10">
    <location>
        <begin position="227"/>
        <end position="247"/>
    </location>
</feature>
<dbReference type="GO" id="GO:0032259">
    <property type="term" value="P:methylation"/>
    <property type="evidence" value="ECO:0007669"/>
    <property type="project" value="UniProtKB-KW"/>
</dbReference>
<dbReference type="EMBL" id="DAAXOJ010000008">
    <property type="protein sequence ID" value="HAG1892138.1"/>
    <property type="molecule type" value="Genomic_DNA"/>
</dbReference>
<evidence type="ECO:0000256" key="7">
    <source>
        <dbReference type="ARBA" id="ARBA00023136"/>
    </source>
</evidence>
<dbReference type="EC" id="3.4.23.43" evidence="9"/>
<feature type="transmembrane region" description="Helical" evidence="10">
    <location>
        <begin position="193"/>
        <end position="221"/>
    </location>
</feature>
<comment type="function">
    <text evidence="9">Plays an essential role in type IV pili and type II pseudopili formation by proteolytically removing the leader sequence from substrate proteins and subsequently monomethylating the alpha-amino group of the newly exposed N-terminal phenylalanine.</text>
</comment>
<dbReference type="GO" id="GO:0006465">
    <property type="term" value="P:signal peptide processing"/>
    <property type="evidence" value="ECO:0007669"/>
    <property type="project" value="TreeGrafter"/>
</dbReference>
<reference evidence="13" key="1">
    <citation type="journal article" date="2018" name="Genome Biol.">
        <title>SKESA: strategic k-mer extension for scrupulous assemblies.</title>
        <authorList>
            <person name="Souvorov A."/>
            <person name="Agarwala R."/>
            <person name="Lipman D.J."/>
        </authorList>
    </citation>
    <scope>NUCLEOTIDE SEQUENCE</scope>
    <source>
        <strain evidence="13">MA.CK_94/00000542</strain>
    </source>
</reference>
<keyword evidence="7 10" id="KW-0472">Membrane</keyword>
<evidence type="ECO:0000256" key="9">
    <source>
        <dbReference type="RuleBase" id="RU003794"/>
    </source>
</evidence>
<keyword evidence="3" id="KW-1003">Cell membrane</keyword>
<keyword evidence="9" id="KW-0378">Hydrolase</keyword>
<comment type="caution">
    <text evidence="13">The sequence shown here is derived from an EMBL/GenBank/DDBJ whole genome shotgun (WGS) entry which is preliminary data.</text>
</comment>
<name>A0A759KBH1_SALER</name>
<dbReference type="Pfam" id="PF01478">
    <property type="entry name" value="Peptidase_A24"/>
    <property type="match status" value="1"/>
</dbReference>
<feature type="transmembrane region" description="Helical" evidence="10">
    <location>
        <begin position="82"/>
        <end position="101"/>
    </location>
</feature>
<dbReference type="Gene3D" id="1.20.120.1220">
    <property type="match status" value="1"/>
</dbReference>
<keyword evidence="4" id="KW-0997">Cell inner membrane</keyword>
<comment type="catalytic activity">
    <reaction evidence="9">
        <text>Typically cleaves a -Gly-|-Phe- bond to release an N-terminal, basic peptide of 5-8 residues from type IV prepilin, and then N-methylates the new N-terminal amino group, the methyl donor being S-adenosyl-L-methionine.</text>
        <dbReference type="EC" id="3.4.23.43"/>
    </reaction>
</comment>
<dbReference type="EC" id="2.1.1.-" evidence="9"/>
<organism evidence="13">
    <name type="scientific">Salmonella enterica</name>
    <name type="common">Salmonella choleraesuis</name>
    <dbReference type="NCBI Taxonomy" id="28901"/>
    <lineage>
        <taxon>Bacteria</taxon>
        <taxon>Pseudomonadati</taxon>
        <taxon>Pseudomonadota</taxon>
        <taxon>Gammaproteobacteria</taxon>
        <taxon>Enterobacterales</taxon>
        <taxon>Enterobacteriaceae</taxon>
        <taxon>Salmonella</taxon>
    </lineage>
</organism>
<keyword evidence="9" id="KW-0489">Methyltransferase</keyword>
<comment type="similarity">
    <text evidence="2 8">Belongs to the peptidase A24 family.</text>
</comment>
<dbReference type="AlphaFoldDB" id="A0A759KBH1"/>